<dbReference type="Pfam" id="PF03801">
    <property type="entry name" value="Ndc80_HEC"/>
    <property type="match status" value="1"/>
</dbReference>
<keyword evidence="17" id="KW-1185">Reference proteome</keyword>
<dbReference type="PANTHER" id="PTHR10643">
    <property type="entry name" value="KINETOCHORE PROTEIN NDC80"/>
    <property type="match status" value="1"/>
</dbReference>
<keyword evidence="5" id="KW-0158">Chromosome</keyword>
<accession>A0ABR0L8E1</accession>
<organism evidence="16 17">
    <name type="scientific">Rachicladosporium monterosium</name>
    <dbReference type="NCBI Taxonomy" id="1507873"/>
    <lineage>
        <taxon>Eukaryota</taxon>
        <taxon>Fungi</taxon>
        <taxon>Dikarya</taxon>
        <taxon>Ascomycota</taxon>
        <taxon>Pezizomycotina</taxon>
        <taxon>Dothideomycetes</taxon>
        <taxon>Dothideomycetidae</taxon>
        <taxon>Cladosporiales</taxon>
        <taxon>Cladosporiaceae</taxon>
        <taxon>Rachicladosporium</taxon>
    </lineage>
</organism>
<dbReference type="Proteomes" id="UP001308179">
    <property type="component" value="Unassembled WGS sequence"/>
</dbReference>
<feature type="region of interest" description="Disordered" evidence="13">
    <location>
        <begin position="46"/>
        <end position="68"/>
    </location>
</feature>
<dbReference type="InterPro" id="IPR038273">
    <property type="entry name" value="Ndc80_sf"/>
</dbReference>
<evidence type="ECO:0000256" key="11">
    <source>
        <dbReference type="ARBA" id="ARBA00023306"/>
    </source>
</evidence>
<comment type="similarity">
    <text evidence="3">Belongs to the NDC80/HEC1 family.</text>
</comment>
<keyword evidence="11" id="KW-0131">Cell cycle</keyword>
<evidence type="ECO:0000313" key="16">
    <source>
        <dbReference type="EMBL" id="KAK5145046.1"/>
    </source>
</evidence>
<feature type="compositionally biased region" description="Basic and acidic residues" evidence="13">
    <location>
        <begin position="390"/>
        <end position="403"/>
    </location>
</feature>
<evidence type="ECO:0000256" key="13">
    <source>
        <dbReference type="SAM" id="MobiDB-lite"/>
    </source>
</evidence>
<dbReference type="InterPro" id="IPR005550">
    <property type="entry name" value="Kinetochore_Ndc80"/>
</dbReference>
<proteinExistence type="inferred from homology"/>
<evidence type="ECO:0000256" key="12">
    <source>
        <dbReference type="ARBA" id="ARBA00023328"/>
    </source>
</evidence>
<name>A0ABR0L8E1_9PEZI</name>
<keyword evidence="8" id="KW-0995">Kinetochore</keyword>
<evidence type="ECO:0000256" key="5">
    <source>
        <dbReference type="ARBA" id="ARBA00022454"/>
    </source>
</evidence>
<evidence type="ECO:0000256" key="4">
    <source>
        <dbReference type="ARBA" id="ARBA00016554"/>
    </source>
</evidence>
<keyword evidence="6" id="KW-0132">Cell division</keyword>
<dbReference type="SUPFAM" id="SSF53474">
    <property type="entry name" value="alpha/beta-Hydrolases"/>
    <property type="match status" value="1"/>
</dbReference>
<dbReference type="InterPro" id="IPR055260">
    <property type="entry name" value="Ndc80_CH"/>
</dbReference>
<gene>
    <name evidence="16" type="ORF">LTR32_003138</name>
</gene>
<evidence type="ECO:0000256" key="2">
    <source>
        <dbReference type="ARBA" id="ARBA00004629"/>
    </source>
</evidence>
<keyword evidence="7" id="KW-0498">Mitosis</keyword>
<keyword evidence="9" id="KW-0175">Coiled coil</keyword>
<dbReference type="InterPro" id="IPR029058">
    <property type="entry name" value="AB_hydrolase_fold"/>
</dbReference>
<dbReference type="Gene3D" id="1.10.418.30">
    <property type="entry name" value="Ncd80 complex, Ncd80 subunit"/>
    <property type="match status" value="1"/>
</dbReference>
<evidence type="ECO:0000259" key="14">
    <source>
        <dbReference type="Pfam" id="PF03801"/>
    </source>
</evidence>
<evidence type="ECO:0000256" key="9">
    <source>
        <dbReference type="ARBA" id="ARBA00023054"/>
    </source>
</evidence>
<feature type="compositionally biased region" description="Basic and acidic residues" evidence="13">
    <location>
        <begin position="411"/>
        <end position="427"/>
    </location>
</feature>
<feature type="region of interest" description="Disordered" evidence="13">
    <location>
        <begin position="924"/>
        <end position="951"/>
    </location>
</feature>
<sequence>MSLAPNRPAQPVFQRSSSGTNLAEMFSTVQRPSTANFFNSTGGRKSYAPVASTPAHPIQLRDGSTTERRSSIYTARPSQGFGPTGHQSFFATAPPQNGVPTDPRRLRELSTRTQMGNELLEFLSQRNFEMETKHQLAHKIVTNPIQKDFDTMFQFLYHCIDPSYRFQKKMDVEVPPLLKQLRYPFEKHISKSALGAVGGNNWSTFLGLLHWMMSLAKMMEQYSTGVYDEACIEAGFDVSADRITFDFLSDAYKEWLSMDEEDEGEEEAQRRLQPHVERMAAKFERANEANLEQVKQLEAESKALQEQIDELSKSAPKLAKLDETIKILEEDRAKFEAYNASMDAKVEKYATRADLLQQEIEKYEQELQEAEDERGELQRRVDEQGLSVQDIDRMNSERERLQKGVETTSLRLEESKDRASKKEAETGGKLDELESVVQRFNSLGYQVGIIPSHAANANGHDYDLQLRINAGPDFSASQHGAPLEVSDRTWLNSDSNSLKSALAIPSNVTRLSRAIKPVSSDGVPQVTYYHFGVGAGNGVFDKWMGATGAGLAEIVREGYEFVAANWVPGDEIFIFGFSRGAYTARAIAGLIGEIGLLTRAGMPYFPEIFRDVKNKHDRDYKPKHPDIPFRDKPSALDPAYNEELSRRRLTQLDIPIKVVGVFDTVGSLGTPKIGWLERVGLQSNAMKDLSFYDTSLSNCIAYAFQALALDERRFSFQPTLWEKFEDNDSVLRQVWFPGAHANIGGGYDEQQIATITLAWMMAQCEPFLDFEVDYLLDQWEQTEDYYEKHDEKPRPWSFGEIFDGMAGIYVLGGRKIRTPGRYCAVDPTNGQQTHEPLLNTCEYVHSSVRARVKLKGPGIDDRGVYDCKALYDWKLVIESREDGGKGPNVLWRARSRPEEGFVKMLPEAPLKGLETELLQYDPETRDYVLRPSGVRQRRSTKDRSRRPSPDD</sequence>
<feature type="domain" description="T6SS Phospholipase effector Tle1-like catalytic" evidence="15">
    <location>
        <begin position="486"/>
        <end position="763"/>
    </location>
</feature>
<feature type="compositionally biased region" description="Basic and acidic residues" evidence="13">
    <location>
        <begin position="939"/>
        <end position="951"/>
    </location>
</feature>
<evidence type="ECO:0000313" key="17">
    <source>
        <dbReference type="Proteomes" id="UP001308179"/>
    </source>
</evidence>
<protein>
    <recommendedName>
        <fullName evidence="4">Probable kinetochore protein NDC80</fullName>
    </recommendedName>
</protein>
<feature type="region of interest" description="Disordered" evidence="13">
    <location>
        <begin position="388"/>
        <end position="427"/>
    </location>
</feature>
<dbReference type="InterPro" id="IPR018712">
    <property type="entry name" value="Tle1-like_cat"/>
</dbReference>
<evidence type="ECO:0000256" key="10">
    <source>
        <dbReference type="ARBA" id="ARBA00023242"/>
    </source>
</evidence>
<reference evidence="16 17" key="1">
    <citation type="submission" date="2023-08" db="EMBL/GenBank/DDBJ databases">
        <title>Black Yeasts Isolated from many extreme environments.</title>
        <authorList>
            <person name="Coleine C."/>
            <person name="Stajich J.E."/>
            <person name="Selbmann L."/>
        </authorList>
    </citation>
    <scope>NUCLEOTIDE SEQUENCE [LARGE SCALE GENOMIC DNA]</scope>
    <source>
        <strain evidence="16 17">CCFEE 5386</strain>
    </source>
</reference>
<evidence type="ECO:0000256" key="8">
    <source>
        <dbReference type="ARBA" id="ARBA00022838"/>
    </source>
</evidence>
<evidence type="ECO:0000256" key="6">
    <source>
        <dbReference type="ARBA" id="ARBA00022618"/>
    </source>
</evidence>
<keyword evidence="12" id="KW-0137">Centromere</keyword>
<comment type="caution">
    <text evidence="16">The sequence shown here is derived from an EMBL/GenBank/DDBJ whole genome shotgun (WGS) entry which is preliminary data.</text>
</comment>
<evidence type="ECO:0000256" key="7">
    <source>
        <dbReference type="ARBA" id="ARBA00022776"/>
    </source>
</evidence>
<keyword evidence="10" id="KW-0539">Nucleus</keyword>
<evidence type="ECO:0000259" key="15">
    <source>
        <dbReference type="Pfam" id="PF09994"/>
    </source>
</evidence>
<dbReference type="Pfam" id="PF09994">
    <property type="entry name" value="T6SS_Tle1-like_cat"/>
    <property type="match status" value="1"/>
</dbReference>
<dbReference type="EMBL" id="JAVRRR010000179">
    <property type="protein sequence ID" value="KAK5145046.1"/>
    <property type="molecule type" value="Genomic_DNA"/>
</dbReference>
<evidence type="ECO:0000256" key="1">
    <source>
        <dbReference type="ARBA" id="ARBA00004123"/>
    </source>
</evidence>
<feature type="domain" description="Kinetochore protein Ndc80 CH" evidence="14">
    <location>
        <begin position="67"/>
        <end position="222"/>
    </location>
</feature>
<comment type="subcellular location">
    <subcellularLocation>
        <location evidence="2">Chromosome</location>
        <location evidence="2">Centromere</location>
        <location evidence="2">Kinetochore</location>
    </subcellularLocation>
    <subcellularLocation>
        <location evidence="1">Nucleus</location>
    </subcellularLocation>
</comment>
<evidence type="ECO:0000256" key="3">
    <source>
        <dbReference type="ARBA" id="ARBA00007050"/>
    </source>
</evidence>
<dbReference type="PANTHER" id="PTHR10643:SF2">
    <property type="entry name" value="KINETOCHORE PROTEIN NDC80 HOMOLOG"/>
    <property type="match status" value="1"/>
</dbReference>